<evidence type="ECO:0000313" key="2">
    <source>
        <dbReference type="EMBL" id="MFB2934189.1"/>
    </source>
</evidence>
<evidence type="ECO:0000313" key="3">
    <source>
        <dbReference type="Proteomes" id="UP001576776"/>
    </source>
</evidence>
<dbReference type="Gene3D" id="1.20.1270.180">
    <property type="match status" value="1"/>
</dbReference>
<dbReference type="InterPro" id="IPR009739">
    <property type="entry name" value="LprI-like_N"/>
</dbReference>
<reference evidence="2 3" key="1">
    <citation type="submission" date="2024-09" db="EMBL/GenBank/DDBJ databases">
        <title>Floridaenema gen nov. (Aerosakkonemataceae, Aerosakkonematales ord. nov., Cyanobacteria) from benthic tropical and subtropical fresh waters, with the description of four new species.</title>
        <authorList>
            <person name="Moretto J.A."/>
            <person name="Berthold D.E."/>
            <person name="Lefler F.W."/>
            <person name="Huang I.-S."/>
            <person name="Laughinghouse H. IV."/>
        </authorList>
    </citation>
    <scope>NUCLEOTIDE SEQUENCE [LARGE SCALE GENOMIC DNA]</scope>
    <source>
        <strain evidence="2 3">BLCC-F154</strain>
    </source>
</reference>
<accession>A0ABV4Y5V4</accession>
<evidence type="ECO:0000259" key="1">
    <source>
        <dbReference type="Pfam" id="PF07007"/>
    </source>
</evidence>
<dbReference type="Proteomes" id="UP001576776">
    <property type="component" value="Unassembled WGS sequence"/>
</dbReference>
<feature type="domain" description="Lysozyme inhibitor LprI-like N-terminal" evidence="1">
    <location>
        <begin position="42"/>
        <end position="131"/>
    </location>
</feature>
<keyword evidence="3" id="KW-1185">Reference proteome</keyword>
<dbReference type="PANTHER" id="PTHR39176">
    <property type="entry name" value="PERIPLASMIC PROTEIN-RELATED"/>
    <property type="match status" value="1"/>
</dbReference>
<dbReference type="EMBL" id="JBHFNS010000017">
    <property type="protein sequence ID" value="MFB2934189.1"/>
    <property type="molecule type" value="Genomic_DNA"/>
</dbReference>
<dbReference type="PANTHER" id="PTHR39176:SF1">
    <property type="entry name" value="PERIPLASMIC PROTEIN"/>
    <property type="match status" value="1"/>
</dbReference>
<sequence>MQKFFLAIASTTTTFTLFLTLRTFAILSPQPPALQVAQQPNCKDPQTQLEINTCAGIEYRNADQKLNQVYQKLLLRLPASRKQKLILAQRAWITFRDANCEFERSQFEGGTMAPAAKAGCLANLTKTRTAQIEKYLEASTL</sequence>
<protein>
    <submittedName>
        <fullName evidence="2">Lysozyme inhibitor LprI family protein</fullName>
    </submittedName>
</protein>
<comment type="caution">
    <text evidence="2">The sequence shown here is derived from an EMBL/GenBank/DDBJ whole genome shotgun (WGS) entry which is preliminary data.</text>
</comment>
<proteinExistence type="predicted"/>
<organism evidence="2 3">
    <name type="scientific">Floridaenema fluviatile BLCC-F154</name>
    <dbReference type="NCBI Taxonomy" id="3153640"/>
    <lineage>
        <taxon>Bacteria</taxon>
        <taxon>Bacillati</taxon>
        <taxon>Cyanobacteriota</taxon>
        <taxon>Cyanophyceae</taxon>
        <taxon>Oscillatoriophycideae</taxon>
        <taxon>Aerosakkonematales</taxon>
        <taxon>Aerosakkonemataceae</taxon>
        <taxon>Floridanema</taxon>
        <taxon>Floridanema fluviatile</taxon>
    </lineage>
</organism>
<name>A0ABV4Y5V4_9CYAN</name>
<dbReference type="Pfam" id="PF07007">
    <property type="entry name" value="LprI"/>
    <property type="match status" value="1"/>
</dbReference>
<gene>
    <name evidence="2" type="ORF">ACE1B6_02835</name>
</gene>
<dbReference type="RefSeq" id="WP_413255717.1">
    <property type="nucleotide sequence ID" value="NZ_JBHFNS010000017.1"/>
</dbReference>